<dbReference type="InterPro" id="IPR009599">
    <property type="entry name" value="DUF1207"/>
</dbReference>
<evidence type="ECO:0000256" key="1">
    <source>
        <dbReference type="SAM" id="SignalP"/>
    </source>
</evidence>
<evidence type="ECO:0008006" key="4">
    <source>
        <dbReference type="Google" id="ProtNLM"/>
    </source>
</evidence>
<comment type="caution">
    <text evidence="2">The sequence shown here is derived from an EMBL/GenBank/DDBJ whole genome shotgun (WGS) entry which is preliminary data.</text>
</comment>
<dbReference type="RefSeq" id="WP_197528064.1">
    <property type="nucleotide sequence ID" value="NZ_SJPO01000008.1"/>
</dbReference>
<name>A0A5C5YIB6_9BACT</name>
<organism evidence="2 3">
    <name type="scientific">Posidoniimonas polymericola</name>
    <dbReference type="NCBI Taxonomy" id="2528002"/>
    <lineage>
        <taxon>Bacteria</taxon>
        <taxon>Pseudomonadati</taxon>
        <taxon>Planctomycetota</taxon>
        <taxon>Planctomycetia</taxon>
        <taxon>Pirellulales</taxon>
        <taxon>Lacipirellulaceae</taxon>
        <taxon>Posidoniimonas</taxon>
    </lineage>
</organism>
<evidence type="ECO:0000313" key="2">
    <source>
        <dbReference type="EMBL" id="TWT74615.1"/>
    </source>
</evidence>
<proteinExistence type="predicted"/>
<feature type="signal peptide" evidence="1">
    <location>
        <begin position="1"/>
        <end position="26"/>
    </location>
</feature>
<gene>
    <name evidence="2" type="ORF">Pla123a_34390</name>
</gene>
<dbReference type="Pfam" id="PF06727">
    <property type="entry name" value="DUF1207"/>
    <property type="match status" value="1"/>
</dbReference>
<reference evidence="2 3" key="1">
    <citation type="submission" date="2019-02" db="EMBL/GenBank/DDBJ databases">
        <title>Deep-cultivation of Planctomycetes and their phenomic and genomic characterization uncovers novel biology.</title>
        <authorList>
            <person name="Wiegand S."/>
            <person name="Jogler M."/>
            <person name="Boedeker C."/>
            <person name="Pinto D."/>
            <person name="Vollmers J."/>
            <person name="Rivas-Marin E."/>
            <person name="Kohn T."/>
            <person name="Peeters S.H."/>
            <person name="Heuer A."/>
            <person name="Rast P."/>
            <person name="Oberbeckmann S."/>
            <person name="Bunk B."/>
            <person name="Jeske O."/>
            <person name="Meyerdierks A."/>
            <person name="Storesund J.E."/>
            <person name="Kallscheuer N."/>
            <person name="Luecker S."/>
            <person name="Lage O.M."/>
            <person name="Pohl T."/>
            <person name="Merkel B.J."/>
            <person name="Hornburger P."/>
            <person name="Mueller R.-W."/>
            <person name="Bruemmer F."/>
            <person name="Labrenz M."/>
            <person name="Spormann A.M."/>
            <person name="Op Den Camp H."/>
            <person name="Overmann J."/>
            <person name="Amann R."/>
            <person name="Jetten M.S.M."/>
            <person name="Mascher T."/>
            <person name="Medema M.H."/>
            <person name="Devos D.P."/>
            <person name="Kaster A.-K."/>
            <person name="Ovreas L."/>
            <person name="Rohde M."/>
            <person name="Galperin M.Y."/>
            <person name="Jogler C."/>
        </authorList>
    </citation>
    <scope>NUCLEOTIDE SEQUENCE [LARGE SCALE GENOMIC DNA]</scope>
    <source>
        <strain evidence="2 3">Pla123a</strain>
    </source>
</reference>
<accession>A0A5C5YIB6</accession>
<feature type="chain" id="PRO_5022962214" description="DUF1207 domain-containing protein" evidence="1">
    <location>
        <begin position="27"/>
        <end position="356"/>
    </location>
</feature>
<keyword evidence="1" id="KW-0732">Signal</keyword>
<evidence type="ECO:0000313" key="3">
    <source>
        <dbReference type="Proteomes" id="UP000318478"/>
    </source>
</evidence>
<dbReference type="EMBL" id="SJPO01000008">
    <property type="protein sequence ID" value="TWT74615.1"/>
    <property type="molecule type" value="Genomic_DNA"/>
</dbReference>
<sequence length="356" mass="39555" precursor="true">MWYALTRPVTLALIAAALAVGAAAVAATPPVDPFLQSTAFTQPSGSAVGISDFVILDDAPRVAQQALPASREVGEIVLASDYCYDSYGSCTPSHYGRQSGCWTWQSMPDTLIWHSFLAGPREPRIGTKFMNVSGTAEHGQNLWDATVGGRRGVIRYGDNDPLRPQGWQLDIEGAALVRLNLDEERDVESSDFRFGVPLTYGSGDFQFKTGYYHLSSHLGDEYQVRNPTVDRINYVRDAIMLGVSYNPTPDWRLYGETAYAFFTAGGAEPWEFQFGVEYSQAGPTGFSGTPFFATNAHLRQELDFGGDWTTHMGWLWRNCTGNTMRLGLHYMNGKSTQYQFLNNFEEQAGVGLWYDY</sequence>
<dbReference type="AlphaFoldDB" id="A0A5C5YIB6"/>
<dbReference type="Proteomes" id="UP000318478">
    <property type="component" value="Unassembled WGS sequence"/>
</dbReference>
<keyword evidence="3" id="KW-1185">Reference proteome</keyword>
<protein>
    <recommendedName>
        <fullName evidence="4">DUF1207 domain-containing protein</fullName>
    </recommendedName>
</protein>